<sequence length="551" mass="63700">MTAVDMTLCLRSVPRLTLHARCFHWRRATTASKFWNLLFPRPTVATMEVTRELFENERYALLREIKAEIKKADFVSIDLEFSGVSKTPSPHGRKHTLEERYQQSKEAASKYQVLQLGICIVRFDKKEQSFIARPFTFPVSAMTNKNWRYDREFTFQASALEFLSSHNFDFNETFKNGIPYLSIEEEKMIREKEIQALDAVKEDIHIDPKEADFLERSMSVIEEWVNNPKPEKDYVNLTGPHNELNGYQKRIIHQTVRSRFPQLLTVSRDTFIQVTLRDEDEEAVHRARRLERSEESIQRGIGLRKLIDLLRNAHIPIVGHNLFGDLIQLYATFIGTLPPTSAEFSAMLHKDFPTVIDTKFLATYADMSSLGVSSSLQHLDDKLNHMTLNHPFITVHEEHFNISQEHNAGYDAMVTARVFIRLVAAVERFVVRLKESDEDEATPKAESEAKPELVNHEMQEEGKKGVVEILKGERRYGGVETGEYRYLPELEAEWCLPKWENECWSGWKNMLRVNGVEEGVFVVKGGETVPKEVVTKPKELVTTKVRKKGKK</sequence>
<dbReference type="GO" id="GO:1990431">
    <property type="term" value="P:priRNA 3'-end processing"/>
    <property type="evidence" value="ECO:0007669"/>
    <property type="project" value="TreeGrafter"/>
</dbReference>
<dbReference type="AlphaFoldDB" id="U4L276"/>
<dbReference type="OMA" id="LTTCHED"/>
<evidence type="ECO:0000256" key="1">
    <source>
        <dbReference type="ARBA" id="ARBA00008372"/>
    </source>
</evidence>
<dbReference type="GO" id="GO:0005634">
    <property type="term" value="C:nucleus"/>
    <property type="evidence" value="ECO:0007669"/>
    <property type="project" value="TreeGrafter"/>
</dbReference>
<dbReference type="Gene3D" id="3.30.420.10">
    <property type="entry name" value="Ribonuclease H-like superfamily/Ribonuclease H"/>
    <property type="match status" value="2"/>
</dbReference>
<dbReference type="InterPro" id="IPR036397">
    <property type="entry name" value="RNaseH_sf"/>
</dbReference>
<dbReference type="InterPro" id="IPR006941">
    <property type="entry name" value="RNase_CAF1"/>
</dbReference>
<dbReference type="PANTHER" id="PTHR15092:SF22">
    <property type="entry name" value="POLY(A)-SPECIFIC RIBONUCLEASE PNLDC1"/>
    <property type="match status" value="1"/>
</dbReference>
<keyword evidence="3" id="KW-1185">Reference proteome</keyword>
<protein>
    <submittedName>
        <fullName evidence="2">Similar to Poly(A)-specific ribonuclease PARN acc. no. Q90ZA1</fullName>
    </submittedName>
</protein>
<dbReference type="InterPro" id="IPR036867">
    <property type="entry name" value="R3H_dom_sf"/>
</dbReference>
<reference evidence="2 3" key="1">
    <citation type="journal article" date="2013" name="PLoS Genet.">
        <title>The genome and development-dependent transcriptomes of Pyronema confluens: a window into fungal evolution.</title>
        <authorList>
            <person name="Traeger S."/>
            <person name="Altegoer F."/>
            <person name="Freitag M."/>
            <person name="Gabaldon T."/>
            <person name="Kempken F."/>
            <person name="Kumar A."/>
            <person name="Marcet-Houben M."/>
            <person name="Poggeler S."/>
            <person name="Stajich J.E."/>
            <person name="Nowrousian M."/>
        </authorList>
    </citation>
    <scope>NUCLEOTIDE SEQUENCE [LARGE SCALE GENOMIC DNA]</scope>
    <source>
        <strain evidence="3">CBS 100304</strain>
        <tissue evidence="2">Vegetative mycelium</tissue>
    </source>
</reference>
<dbReference type="SUPFAM" id="SSF82708">
    <property type="entry name" value="R3H domain"/>
    <property type="match status" value="1"/>
</dbReference>
<evidence type="ECO:0000313" key="2">
    <source>
        <dbReference type="EMBL" id="CCX06373.1"/>
    </source>
</evidence>
<proteinExistence type="inferred from homology"/>
<dbReference type="Pfam" id="PF04857">
    <property type="entry name" value="CAF1"/>
    <property type="match status" value="1"/>
</dbReference>
<evidence type="ECO:0000313" key="3">
    <source>
        <dbReference type="Proteomes" id="UP000018144"/>
    </source>
</evidence>
<dbReference type="Proteomes" id="UP000018144">
    <property type="component" value="Unassembled WGS sequence"/>
</dbReference>
<accession>U4L276</accession>
<dbReference type="GO" id="GO:0003723">
    <property type="term" value="F:RNA binding"/>
    <property type="evidence" value="ECO:0007669"/>
    <property type="project" value="TreeGrafter"/>
</dbReference>
<gene>
    <name evidence="2" type="ORF">PCON_05960</name>
</gene>
<name>U4L276_PYROM</name>
<dbReference type="STRING" id="1076935.U4L276"/>
<dbReference type="InterPro" id="IPR051181">
    <property type="entry name" value="CAF1_poly(A)_ribonucleases"/>
</dbReference>
<dbReference type="eggNOG" id="KOG1990">
    <property type="taxonomic scope" value="Eukaryota"/>
</dbReference>
<comment type="similarity">
    <text evidence="1">Belongs to the CAF1 family.</text>
</comment>
<dbReference type="SUPFAM" id="SSF53098">
    <property type="entry name" value="Ribonuclease H-like"/>
    <property type="match status" value="1"/>
</dbReference>
<dbReference type="PANTHER" id="PTHR15092">
    <property type="entry name" value="POLY A -SPECIFIC RIBONUCLEASE/TARGET OF EGR1, MEMBER 1"/>
    <property type="match status" value="1"/>
</dbReference>
<organism evidence="2 3">
    <name type="scientific">Pyronema omphalodes (strain CBS 100304)</name>
    <name type="common">Pyronema confluens</name>
    <dbReference type="NCBI Taxonomy" id="1076935"/>
    <lineage>
        <taxon>Eukaryota</taxon>
        <taxon>Fungi</taxon>
        <taxon>Dikarya</taxon>
        <taxon>Ascomycota</taxon>
        <taxon>Pezizomycotina</taxon>
        <taxon>Pezizomycetes</taxon>
        <taxon>Pezizales</taxon>
        <taxon>Pyronemataceae</taxon>
        <taxon>Pyronema</taxon>
    </lineage>
</organism>
<dbReference type="EMBL" id="HF935286">
    <property type="protein sequence ID" value="CCX06373.1"/>
    <property type="molecule type" value="Genomic_DNA"/>
</dbReference>
<dbReference type="GO" id="GO:0000175">
    <property type="term" value="F:3'-5'-RNA exonuclease activity"/>
    <property type="evidence" value="ECO:0007669"/>
    <property type="project" value="TreeGrafter"/>
</dbReference>
<dbReference type="GO" id="GO:1990432">
    <property type="term" value="P:siRNA 3'-end processing"/>
    <property type="evidence" value="ECO:0007669"/>
    <property type="project" value="TreeGrafter"/>
</dbReference>
<dbReference type="OrthoDB" id="1432093at2759"/>
<dbReference type="InterPro" id="IPR012337">
    <property type="entry name" value="RNaseH-like_sf"/>
</dbReference>
<dbReference type="GO" id="GO:0000289">
    <property type="term" value="P:nuclear-transcribed mRNA poly(A) tail shortening"/>
    <property type="evidence" value="ECO:0007669"/>
    <property type="project" value="TreeGrafter"/>
</dbReference>